<evidence type="ECO:0000313" key="3">
    <source>
        <dbReference type="Proteomes" id="UP000295763"/>
    </source>
</evidence>
<dbReference type="PANTHER" id="PTHR35335">
    <property type="entry name" value="UPF0716 PROTEIN FXSA"/>
    <property type="match status" value="1"/>
</dbReference>
<sequence length="165" mass="18447">MPILLFFLFAFLFIYAEFSVLVWIGSHLGVFALILLLLLSAFIGGAIMRARGIYTLFHVKKQLSQGEIPTRSLFKSGVWMFAGVLFIIPGFLTDLFALILLTPLGSLWLERFVGNKVRFVSGGFSGFSFGSDRTSGVNRGFASQNDDNVFEAEFEKQADDDKRLK</sequence>
<feature type="transmembrane region" description="Helical" evidence="1">
    <location>
        <begin position="78"/>
        <end position="101"/>
    </location>
</feature>
<evidence type="ECO:0000256" key="1">
    <source>
        <dbReference type="SAM" id="Phobius"/>
    </source>
</evidence>
<keyword evidence="3" id="KW-1185">Reference proteome</keyword>
<dbReference type="GO" id="GO:0016020">
    <property type="term" value="C:membrane"/>
    <property type="evidence" value="ECO:0007669"/>
    <property type="project" value="InterPro"/>
</dbReference>
<dbReference type="Pfam" id="PF04186">
    <property type="entry name" value="FxsA"/>
    <property type="match status" value="1"/>
</dbReference>
<protein>
    <submittedName>
        <fullName evidence="2">UPF0716 protein FxsA</fullName>
    </submittedName>
</protein>
<dbReference type="InterPro" id="IPR007313">
    <property type="entry name" value="FxsA"/>
</dbReference>
<accession>A0A4R2TK41</accession>
<comment type="caution">
    <text evidence="2">The sequence shown here is derived from an EMBL/GenBank/DDBJ whole genome shotgun (WGS) entry which is preliminary data.</text>
</comment>
<dbReference type="Proteomes" id="UP000295763">
    <property type="component" value="Unassembled WGS sequence"/>
</dbReference>
<evidence type="ECO:0000313" key="2">
    <source>
        <dbReference type="EMBL" id="TCP95212.1"/>
    </source>
</evidence>
<feature type="transmembrane region" description="Helical" evidence="1">
    <location>
        <begin position="28"/>
        <end position="48"/>
    </location>
</feature>
<name>A0A4R2TK41_9PAST</name>
<dbReference type="NCBIfam" id="NF008528">
    <property type="entry name" value="PRK11463.1-2"/>
    <property type="match status" value="1"/>
</dbReference>
<gene>
    <name evidence="2" type="ORF">EDC44_11043</name>
</gene>
<dbReference type="RefSeq" id="WP_131976502.1">
    <property type="nucleotide sequence ID" value="NZ_SLYB01000010.1"/>
</dbReference>
<keyword evidence="1" id="KW-0812">Transmembrane</keyword>
<proteinExistence type="predicted"/>
<keyword evidence="1" id="KW-0472">Membrane</keyword>
<organism evidence="2 3">
    <name type="scientific">Cricetibacter osteomyelitidis</name>
    <dbReference type="NCBI Taxonomy" id="1521931"/>
    <lineage>
        <taxon>Bacteria</taxon>
        <taxon>Pseudomonadati</taxon>
        <taxon>Pseudomonadota</taxon>
        <taxon>Gammaproteobacteria</taxon>
        <taxon>Pasteurellales</taxon>
        <taxon>Pasteurellaceae</taxon>
        <taxon>Cricetibacter</taxon>
    </lineage>
</organism>
<dbReference type="EMBL" id="SLYB01000010">
    <property type="protein sequence ID" value="TCP95212.1"/>
    <property type="molecule type" value="Genomic_DNA"/>
</dbReference>
<dbReference type="OrthoDB" id="9792788at2"/>
<dbReference type="AlphaFoldDB" id="A0A4R2TK41"/>
<reference evidence="2 3" key="1">
    <citation type="submission" date="2019-03" db="EMBL/GenBank/DDBJ databases">
        <title>Genomic Encyclopedia of Type Strains, Phase IV (KMG-IV): sequencing the most valuable type-strain genomes for metagenomic binning, comparative biology and taxonomic classification.</title>
        <authorList>
            <person name="Goeker M."/>
        </authorList>
    </citation>
    <scope>NUCLEOTIDE SEQUENCE [LARGE SCALE GENOMIC DNA]</scope>
    <source>
        <strain evidence="2 3">DSM 28404</strain>
    </source>
</reference>
<keyword evidence="1" id="KW-1133">Transmembrane helix</keyword>
<dbReference type="PANTHER" id="PTHR35335:SF1">
    <property type="entry name" value="UPF0716 PROTEIN FXSA"/>
    <property type="match status" value="1"/>
</dbReference>